<keyword evidence="6 8" id="KW-1133">Transmembrane helix</keyword>
<dbReference type="AlphaFoldDB" id="A0A5M6ILX3"/>
<dbReference type="InterPro" id="IPR050297">
    <property type="entry name" value="LipidA_mod_glycosyltrf_83"/>
</dbReference>
<dbReference type="PANTHER" id="PTHR33908:SF3">
    <property type="entry name" value="UNDECAPRENYL PHOSPHATE-ALPHA-4-AMINO-4-DEOXY-L-ARABINOSE ARABINOSYL TRANSFERASE"/>
    <property type="match status" value="1"/>
</dbReference>
<dbReference type="PANTHER" id="PTHR33908">
    <property type="entry name" value="MANNOSYLTRANSFERASE YKCB-RELATED"/>
    <property type="match status" value="1"/>
</dbReference>
<name>A0A5M6ILX3_9PROT</name>
<keyword evidence="11" id="KW-1185">Reference proteome</keyword>
<evidence type="ECO:0000256" key="3">
    <source>
        <dbReference type="ARBA" id="ARBA00022676"/>
    </source>
</evidence>
<dbReference type="OrthoDB" id="9810951at2"/>
<gene>
    <name evidence="10" type="ORF">F1189_26700</name>
</gene>
<reference evidence="10 11" key="1">
    <citation type="submission" date="2019-09" db="EMBL/GenBank/DDBJ databases">
        <title>Genome sequence of Rhodovastum atsumiense, a diverse member of the Acetobacteraceae family of non-sulfur purple photosynthetic bacteria.</title>
        <authorList>
            <person name="Meyer T."/>
            <person name="Kyndt J."/>
        </authorList>
    </citation>
    <scope>NUCLEOTIDE SEQUENCE [LARGE SCALE GENOMIC DNA]</scope>
    <source>
        <strain evidence="10 11">DSM 21279</strain>
    </source>
</reference>
<dbReference type="GO" id="GO:0005886">
    <property type="term" value="C:plasma membrane"/>
    <property type="evidence" value="ECO:0007669"/>
    <property type="project" value="UniProtKB-SubCell"/>
</dbReference>
<dbReference type="RefSeq" id="WP_150044632.1">
    <property type="nucleotide sequence ID" value="NZ_OW485601.1"/>
</dbReference>
<feature type="transmembrane region" description="Helical" evidence="8">
    <location>
        <begin position="266"/>
        <end position="286"/>
    </location>
</feature>
<dbReference type="GO" id="GO:0009103">
    <property type="term" value="P:lipopolysaccharide biosynthetic process"/>
    <property type="evidence" value="ECO:0007669"/>
    <property type="project" value="TreeGrafter"/>
</dbReference>
<evidence type="ECO:0000256" key="7">
    <source>
        <dbReference type="ARBA" id="ARBA00023136"/>
    </source>
</evidence>
<accession>A0A5M6ILX3</accession>
<keyword evidence="7 8" id="KW-0472">Membrane</keyword>
<feature type="transmembrane region" description="Helical" evidence="8">
    <location>
        <begin position="409"/>
        <end position="432"/>
    </location>
</feature>
<feature type="domain" description="Glycosyltransferase RgtA/B/C/D-like" evidence="9">
    <location>
        <begin position="64"/>
        <end position="230"/>
    </location>
</feature>
<feature type="transmembrane region" description="Helical" evidence="8">
    <location>
        <begin position="139"/>
        <end position="158"/>
    </location>
</feature>
<evidence type="ECO:0000256" key="5">
    <source>
        <dbReference type="ARBA" id="ARBA00022692"/>
    </source>
</evidence>
<protein>
    <submittedName>
        <fullName evidence="10">Glycosyl transferase</fullName>
    </submittedName>
</protein>
<organism evidence="10 11">
    <name type="scientific">Rhodovastum atsumiense</name>
    <dbReference type="NCBI Taxonomy" id="504468"/>
    <lineage>
        <taxon>Bacteria</taxon>
        <taxon>Pseudomonadati</taxon>
        <taxon>Pseudomonadota</taxon>
        <taxon>Alphaproteobacteria</taxon>
        <taxon>Acetobacterales</taxon>
        <taxon>Acetobacteraceae</taxon>
        <taxon>Rhodovastum</taxon>
    </lineage>
</organism>
<evidence type="ECO:0000256" key="6">
    <source>
        <dbReference type="ARBA" id="ARBA00022989"/>
    </source>
</evidence>
<evidence type="ECO:0000259" key="9">
    <source>
        <dbReference type="Pfam" id="PF13231"/>
    </source>
</evidence>
<keyword evidence="3" id="KW-0328">Glycosyltransferase</keyword>
<proteinExistence type="predicted"/>
<feature type="transmembrane region" description="Helical" evidence="8">
    <location>
        <begin position="352"/>
        <end position="371"/>
    </location>
</feature>
<feature type="transmembrane region" description="Helical" evidence="8">
    <location>
        <begin position="322"/>
        <end position="340"/>
    </location>
</feature>
<comment type="subcellular location">
    <subcellularLocation>
        <location evidence="1">Cell membrane</location>
        <topology evidence="1">Multi-pass membrane protein</topology>
    </subcellularLocation>
</comment>
<dbReference type="GO" id="GO:0010041">
    <property type="term" value="P:response to iron(III) ion"/>
    <property type="evidence" value="ECO:0007669"/>
    <property type="project" value="TreeGrafter"/>
</dbReference>
<feature type="transmembrane region" description="Helical" evidence="8">
    <location>
        <begin position="298"/>
        <end position="316"/>
    </location>
</feature>
<sequence length="546" mass="58242">MRRLVAIRYPLLALLAALLLWPGMNLIPPFDRDESRYAQATAQMLASGDLIDVRFQDQPRYLQPAGIYWLQASSVSLLSSPEAREIWANRVPSAIAAVVAVLLTCWIGSTLFGPQAGLVAGLLLACSVLLGVEARMAKIDATLLAVILAAQAALLAVWRSRDATPARLTPWLFWAANGVGLMLKGPVVLLVTLGTLAGLAIAERRVRWMRGLRPLPGIALMLAIVLPWVIGIVLVSGGTFFADSLGQNFLGKVATGQQAHGLPPGYYLLAFLISFWPGSLFAALALPWTWANRRRPEVTFLLAWIIPTWVVFELVATKLPHYVLPTYPAIACLAAAACCRADPWPMGRWGRALTGIYAALWLLVGLGLAFGGPGLLGWVEHEASLLAGLVALLGAPLAVWAWRLARRRAAMPALACAAGAAAAIYAGVWLAVLPQLHTIWLSPRIAETVARLRPCPDSVLASASFSEPSLIYLVGRETRLIGPADAADFLKAGPACNLALVDARDAPAFLGRAGTLGLAPRALGLIEGINYSNGKRLALTLYSAAP</sequence>
<dbReference type="GO" id="GO:0016763">
    <property type="term" value="F:pentosyltransferase activity"/>
    <property type="evidence" value="ECO:0007669"/>
    <property type="project" value="TreeGrafter"/>
</dbReference>
<keyword evidence="4 10" id="KW-0808">Transferase</keyword>
<comment type="caution">
    <text evidence="10">The sequence shown here is derived from an EMBL/GenBank/DDBJ whole genome shotgun (WGS) entry which is preliminary data.</text>
</comment>
<evidence type="ECO:0000256" key="2">
    <source>
        <dbReference type="ARBA" id="ARBA00022475"/>
    </source>
</evidence>
<dbReference type="Pfam" id="PF13231">
    <property type="entry name" value="PMT_2"/>
    <property type="match status" value="1"/>
</dbReference>
<dbReference type="EMBL" id="VWPK01000064">
    <property type="protein sequence ID" value="KAA5608927.1"/>
    <property type="molecule type" value="Genomic_DNA"/>
</dbReference>
<evidence type="ECO:0000313" key="11">
    <source>
        <dbReference type="Proteomes" id="UP000325255"/>
    </source>
</evidence>
<evidence type="ECO:0000256" key="8">
    <source>
        <dbReference type="SAM" id="Phobius"/>
    </source>
</evidence>
<evidence type="ECO:0000256" key="4">
    <source>
        <dbReference type="ARBA" id="ARBA00022679"/>
    </source>
</evidence>
<keyword evidence="5 8" id="KW-0812">Transmembrane</keyword>
<evidence type="ECO:0000313" key="10">
    <source>
        <dbReference type="EMBL" id="KAA5608927.1"/>
    </source>
</evidence>
<evidence type="ECO:0000256" key="1">
    <source>
        <dbReference type="ARBA" id="ARBA00004651"/>
    </source>
</evidence>
<feature type="transmembrane region" description="Helical" evidence="8">
    <location>
        <begin position="214"/>
        <end position="242"/>
    </location>
</feature>
<keyword evidence="2" id="KW-1003">Cell membrane</keyword>
<feature type="transmembrane region" description="Helical" evidence="8">
    <location>
        <begin position="115"/>
        <end position="132"/>
    </location>
</feature>
<feature type="transmembrane region" description="Helical" evidence="8">
    <location>
        <begin position="178"/>
        <end position="202"/>
    </location>
</feature>
<feature type="transmembrane region" description="Helical" evidence="8">
    <location>
        <begin position="383"/>
        <end position="402"/>
    </location>
</feature>
<dbReference type="Proteomes" id="UP000325255">
    <property type="component" value="Unassembled WGS sequence"/>
</dbReference>
<dbReference type="InterPro" id="IPR038731">
    <property type="entry name" value="RgtA/B/C-like"/>
</dbReference>